<feature type="compositionally biased region" description="Polar residues" evidence="2">
    <location>
        <begin position="2038"/>
        <end position="2048"/>
    </location>
</feature>
<feature type="compositionally biased region" description="Low complexity" evidence="2">
    <location>
        <begin position="605"/>
        <end position="614"/>
    </location>
</feature>
<feature type="compositionally biased region" description="Polar residues" evidence="2">
    <location>
        <begin position="24"/>
        <end position="49"/>
    </location>
</feature>
<feature type="compositionally biased region" description="Basic and acidic residues" evidence="2">
    <location>
        <begin position="2179"/>
        <end position="2226"/>
    </location>
</feature>
<feature type="compositionally biased region" description="Basic and acidic residues" evidence="2">
    <location>
        <begin position="1427"/>
        <end position="1498"/>
    </location>
</feature>
<feature type="compositionally biased region" description="Acidic residues" evidence="2">
    <location>
        <begin position="786"/>
        <end position="795"/>
    </location>
</feature>
<organism evidence="3">
    <name type="scientific">Hirondellea gigas</name>
    <dbReference type="NCBI Taxonomy" id="1518452"/>
    <lineage>
        <taxon>Eukaryota</taxon>
        <taxon>Metazoa</taxon>
        <taxon>Ecdysozoa</taxon>
        <taxon>Arthropoda</taxon>
        <taxon>Crustacea</taxon>
        <taxon>Multicrustacea</taxon>
        <taxon>Malacostraca</taxon>
        <taxon>Eumalacostraca</taxon>
        <taxon>Peracarida</taxon>
        <taxon>Amphipoda</taxon>
        <taxon>Amphilochidea</taxon>
        <taxon>Lysianassida</taxon>
        <taxon>Lysianassidira</taxon>
        <taxon>Lysianassoidea</taxon>
        <taxon>Lysianassidae</taxon>
        <taxon>Hirondellea</taxon>
    </lineage>
</organism>
<dbReference type="GO" id="GO:0005634">
    <property type="term" value="C:nucleus"/>
    <property type="evidence" value="ECO:0007669"/>
    <property type="project" value="InterPro"/>
</dbReference>
<feature type="region of interest" description="Disordered" evidence="2">
    <location>
        <begin position="1426"/>
        <end position="1498"/>
    </location>
</feature>
<dbReference type="PANTHER" id="PTHR13354:SF11">
    <property type="entry name" value="LYSINE-SPECIFIC DEMETHYLASE 9"/>
    <property type="match status" value="1"/>
</dbReference>
<feature type="compositionally biased region" description="Basic and acidic residues" evidence="2">
    <location>
        <begin position="2151"/>
        <end position="2172"/>
    </location>
</feature>
<dbReference type="InterPro" id="IPR026306">
    <property type="entry name" value="RSBN1/Dpy-2/CEP530"/>
</dbReference>
<feature type="compositionally biased region" description="Basic and acidic residues" evidence="2">
    <location>
        <begin position="665"/>
        <end position="679"/>
    </location>
</feature>
<feature type="compositionally biased region" description="Low complexity" evidence="2">
    <location>
        <begin position="1052"/>
        <end position="1066"/>
    </location>
</feature>
<feature type="compositionally biased region" description="Basic and acidic residues" evidence="2">
    <location>
        <begin position="2081"/>
        <end position="2139"/>
    </location>
</feature>
<dbReference type="PANTHER" id="PTHR13354">
    <property type="entry name" value="ROUND SPERMATID BASIC PROTEIN 1"/>
    <property type="match status" value="1"/>
</dbReference>
<feature type="compositionally biased region" description="Basic residues" evidence="2">
    <location>
        <begin position="1067"/>
        <end position="1077"/>
    </location>
</feature>
<feature type="region of interest" description="Disordered" evidence="2">
    <location>
        <begin position="704"/>
        <end position="746"/>
    </location>
</feature>
<feature type="region of interest" description="Disordered" evidence="2">
    <location>
        <begin position="227"/>
        <end position="298"/>
    </location>
</feature>
<feature type="region of interest" description="Disordered" evidence="2">
    <location>
        <begin position="977"/>
        <end position="1174"/>
    </location>
</feature>
<feature type="compositionally biased region" description="Low complexity" evidence="2">
    <location>
        <begin position="680"/>
        <end position="690"/>
    </location>
</feature>
<feature type="compositionally biased region" description="Pro residues" evidence="2">
    <location>
        <begin position="551"/>
        <end position="604"/>
    </location>
</feature>
<feature type="compositionally biased region" description="Polar residues" evidence="2">
    <location>
        <begin position="2278"/>
        <end position="2290"/>
    </location>
</feature>
<feature type="region of interest" description="Disordered" evidence="2">
    <location>
        <begin position="2278"/>
        <end position="2312"/>
    </location>
</feature>
<feature type="region of interest" description="Disordered" evidence="2">
    <location>
        <begin position="544"/>
        <end position="614"/>
    </location>
</feature>
<feature type="region of interest" description="Disordered" evidence="2">
    <location>
        <begin position="441"/>
        <end position="467"/>
    </location>
</feature>
<reference evidence="3" key="1">
    <citation type="submission" date="2017-11" db="EMBL/GenBank/DDBJ databases">
        <title>The sensing device of the deep-sea amphipod.</title>
        <authorList>
            <person name="Kobayashi H."/>
            <person name="Nagahama T."/>
            <person name="Arai W."/>
            <person name="Sasagawa Y."/>
            <person name="Umeda M."/>
            <person name="Hayashi T."/>
            <person name="Nikaido I."/>
            <person name="Watanabe H."/>
            <person name="Oguri K."/>
            <person name="Kitazato H."/>
            <person name="Fujioka K."/>
            <person name="Kido Y."/>
            <person name="Takami H."/>
        </authorList>
    </citation>
    <scope>NUCLEOTIDE SEQUENCE</scope>
    <source>
        <tissue evidence="3">Whole body</tissue>
    </source>
</reference>
<feature type="region of interest" description="Disordered" evidence="2">
    <location>
        <begin position="640"/>
        <end position="690"/>
    </location>
</feature>
<evidence type="ECO:0000256" key="2">
    <source>
        <dbReference type="SAM" id="MobiDB-lite"/>
    </source>
</evidence>
<proteinExistence type="evidence at transcript level"/>
<feature type="compositionally biased region" description="Basic residues" evidence="2">
    <location>
        <begin position="805"/>
        <end position="819"/>
    </location>
</feature>
<feature type="compositionally biased region" description="Low complexity" evidence="2">
    <location>
        <begin position="2249"/>
        <end position="2261"/>
    </location>
</feature>
<feature type="region of interest" description="Disordered" evidence="2">
    <location>
        <begin position="2030"/>
        <end position="2055"/>
    </location>
</feature>
<feature type="compositionally biased region" description="Polar residues" evidence="2">
    <location>
        <begin position="1163"/>
        <end position="1172"/>
    </location>
</feature>
<feature type="region of interest" description="Disordered" evidence="2">
    <location>
        <begin position="1242"/>
        <end position="1287"/>
    </location>
</feature>
<dbReference type="EMBL" id="IACT01004437">
    <property type="protein sequence ID" value="LAC23630.1"/>
    <property type="molecule type" value="mRNA"/>
</dbReference>
<protein>
    <submittedName>
        <fullName evidence="3">Round spermatid basic protein 1</fullName>
    </submittedName>
</protein>
<feature type="compositionally biased region" description="Polar residues" evidence="2">
    <location>
        <begin position="247"/>
        <end position="280"/>
    </location>
</feature>
<feature type="compositionally biased region" description="Basic residues" evidence="2">
    <location>
        <begin position="2140"/>
        <end position="2150"/>
    </location>
</feature>
<sequence length="2329" mass="255081">MSNKLTDNEDLGERSYTPSPPPEDQQQSFTPSRPVGSSFTPSRPSSPHDSFTPPRPSSGSSYTPPRLSSPPLHSFTPPRHSSSSYTPPLKPRSPSTNCSEFLEGTEPGTFPSAPQQLLQSGDDASIHKPSAVQNTNDALRNNLKTTRDFSIQGLTEHNVCDGITLPKSSFLDSSDKICVLDGTSRDYNSELLDVHILNESDAGDNSRRKFAADIDCSSTSSNFIADSNSSSFNDADHSSSPKRRKSIASNPQSPPSMQQNDWSRSHSPQSVHSHDSTALASSIKEDRVPPLHGSKEQSSLLMSSFTEKCSKYNGQVYDSQHSQLSFDSNPSSLSKRRKSVSDLTKADADNSLDDSISDSPASPQGASIPTEQFESENFSTKDTKENDEYANNWDNTKNTLNYSGSLLYSNTSTIAEASGDRDSPDFNLRFTNAKTNLGNSESFVDSPASPPSAAINGDSSPASPVAPINAMESPSICYPAYSESCQPETTLMDAQGSAFRNTAARDNSEERNENLNLTNCNVSTASDFHQNNCGLGDLNSAAREDISRSPCTPPLPSVSPPPLPPPPQSPPPPPKSPPPQSPPSPESPPPPPPPPPPGVTPDPSPQSSFQSLPSMLTQYNKTKTVIKDNFFATIKANSVSHNNSRDSFNNGNSPNELFDDSQDSDDQRGRTDKNGHDSLRLNSGSSLNLSDKMQSLMSTIEERNKHCRKGQDSDPISDNSNSAFDPKSNTGKNFDSFLENANSPSSPERIFCPPAFSSFLPSGNDIFSGVGPMNTISDNSSSSSSDDSDVSDDVEGGTHILDKNNKKKLQKMTKKKIQHKDRGTLKNESKAAGVRRDTPSPSPDVLIECPPSPTPQFASPDSSRSPSPAPMVKVGEKRRKSDSSSTGSDLGICNHNNNKWRKRSIETKDVGEIRSSSLYSSRHPTTAPPLTINTSIPPPLPPTGPPPIPPPPPHIYGMQHSQTDTCLPPQRPTSDILSPTGSCRGDIMSPTSIRGGDILSPTSVRGGDILSPNGLRDFMGSGNSRSGDVLSPVTSGRADILSPQPHSPRYGSVVSPVHNSSNSSYHHSNHNKSHSSHGNHLSSQEGRYSNHSSSGSYSSSHSGHHHHHRSSSSRSSSTRRARSPMDLPVPKWNIDPIYIRPKVQVKTPPYQKDRPGRTPPYQRENSCQQQQTPKEKEVVILPVEPRRVTIPPSAEKLRRYSEDKEKVLEREKRLSVESMDSPRSRSFDEPLCNKLLGGVERSNSVSSLSSVGKVGSESESAPMEIDESEPEVKTQSNTLMESPGTGPKLDFQSEVLGELGEFAERGDTSIYTGPENKSVEQKIPSISRIKDEEINLLSPTKSRSKLPTSTRKVEKVADVKKEVEVVDLTPSTPDSAIIIDIGSDVGKVDIKLTETLKLQLNGKVQLDDIKKEETITSVKTEVSDVSVKTEDENFVKPKKEKTEVPPVSKDVKHKDKSHQRSDKYEKSNKHDKNKVAGKSHESSRKCHKESSSSKKHDCDRCYKRSRIKRYNIGIQCKRDRNDSSGCNKTIYTEQGSKHSVDSKTSSISTTSTTAVVTSDPSSNITGGGNNMTRYGIKHESLPRSLNLITAKPTLEKYKYGHLMHIETYPNGDATICHMYEDEMSNLTDEEKQEAALEFFEVVFSEDSTGYAHHVCGIVHDSAHYMPDLLDYLAEHHANMIVKAGVIGHIGRNSDLETFTMQKYKEEVYRGYSGGTFRAGPLHQVSVVGTVHEEVGGYFPPFLDMLETNPFLKPVMPWGSLSLLHGSPPEKSNDGPIVWVRPGEQLIPTAELGKSPAKRKRVGINELQRLQYLPRTSNQREMMFEDRTKAHADHVGAGLFRRTTAAVGILKAVHCGEPYTHNRIVKDVVAFDAHNFNEVVEKLQLDLHEPPTSQCVQWIEDAKLNQLRRDGIRFARLQLYDNDIYFLPRNIIHQFRTVTAVCSVAWHVQLKEYYPETENAEMVTEENEVCNMEYCPTIPPDKIASAVGKKKASARSKQIPKTTVDNATAAVSAATSGEGDGDDAAATVVTSGDVDETAKQNTTESQFSETPDVDPIATTIVEEVLSNKTEFGEAEAASNNEKQADSNIKKKEKTGDGKKSYSTSVKKDESSGNKQKCKSDGKQDSKKSGDSKSSSKDRKKDKDRHKHHKYKKDKDRGKDNHRENESERDDKEKHSKKRDRRDSQSDVDRVKKKLKLDDNDVESSIKKDSDKPEETKDSTSSSKEESTSKPMNCFPSKTVIDAAVTDSKFSETSSVVSTSISKASEDSTTVSVKTDITNVPVNKSTTTPTASKTRKLVSKNSSGGNAANDTSNIDLLDSIMAGMSSRPHHK</sequence>
<feature type="compositionally biased region" description="Low complexity" evidence="2">
    <location>
        <begin position="1078"/>
        <end position="1101"/>
    </location>
</feature>
<evidence type="ECO:0000313" key="3">
    <source>
        <dbReference type="EMBL" id="LAC23630.1"/>
    </source>
</evidence>
<evidence type="ECO:0000256" key="1">
    <source>
        <dbReference type="ARBA" id="ARBA00010560"/>
    </source>
</evidence>
<feature type="compositionally biased region" description="Basic and acidic residues" evidence="2">
    <location>
        <begin position="820"/>
        <end position="838"/>
    </location>
</feature>
<feature type="compositionally biased region" description="Basic residues" evidence="2">
    <location>
        <begin position="1102"/>
        <end position="1122"/>
    </location>
</feature>
<feature type="region of interest" description="Disordered" evidence="2">
    <location>
        <begin position="2071"/>
        <end position="2266"/>
    </location>
</feature>
<feature type="compositionally biased region" description="Polar residues" evidence="2">
    <location>
        <begin position="714"/>
        <end position="746"/>
    </location>
</feature>
<feature type="compositionally biased region" description="Polar residues" evidence="2">
    <location>
        <begin position="2297"/>
        <end position="2312"/>
    </location>
</feature>
<feature type="compositionally biased region" description="Low complexity" evidence="2">
    <location>
        <begin position="1542"/>
        <end position="1562"/>
    </location>
</feature>
<feature type="compositionally biased region" description="Polar residues" evidence="2">
    <location>
        <begin position="640"/>
        <end position="655"/>
    </location>
</feature>
<name>A0A6A7FYW2_9CRUS</name>
<feature type="region of interest" description="Disordered" evidence="2">
    <location>
        <begin position="321"/>
        <end position="392"/>
    </location>
</feature>
<feature type="region of interest" description="Disordered" evidence="2">
    <location>
        <begin position="1534"/>
        <end position="1569"/>
    </location>
</feature>
<feature type="compositionally biased region" description="Polar residues" evidence="2">
    <location>
        <begin position="321"/>
        <end position="333"/>
    </location>
</feature>
<feature type="compositionally biased region" description="Low complexity" evidence="2">
    <location>
        <begin position="1242"/>
        <end position="1260"/>
    </location>
</feature>
<feature type="compositionally biased region" description="Polar residues" evidence="2">
    <location>
        <begin position="357"/>
        <end position="378"/>
    </location>
</feature>
<feature type="region of interest" description="Disordered" evidence="2">
    <location>
        <begin position="770"/>
        <end position="907"/>
    </location>
</feature>
<feature type="compositionally biased region" description="Basic and acidic residues" evidence="2">
    <location>
        <begin position="283"/>
        <end position="295"/>
    </location>
</feature>
<accession>A0A6A7FYW2</accession>
<feature type="region of interest" description="Disordered" evidence="2">
    <location>
        <begin position="1"/>
        <end position="117"/>
    </location>
</feature>
<comment type="similarity">
    <text evidence="1">Belongs to the round spermatid basic protein 1 family.</text>
</comment>